<protein>
    <submittedName>
        <fullName evidence="1">Uncharacterized protein</fullName>
    </submittedName>
</protein>
<accession>A0ABQ1QQU1</accession>
<organism evidence="1 2">
    <name type="scientific">Sinisalibacter lacisalsi</name>
    <dbReference type="NCBI Taxonomy" id="1526570"/>
    <lineage>
        <taxon>Bacteria</taxon>
        <taxon>Pseudomonadati</taxon>
        <taxon>Pseudomonadota</taxon>
        <taxon>Alphaproteobacteria</taxon>
        <taxon>Rhodobacterales</taxon>
        <taxon>Roseobacteraceae</taxon>
        <taxon>Sinisalibacter</taxon>
    </lineage>
</organism>
<comment type="caution">
    <text evidence="1">The sequence shown here is derived from an EMBL/GenBank/DDBJ whole genome shotgun (WGS) entry which is preliminary data.</text>
</comment>
<dbReference type="SUPFAM" id="SSF52540">
    <property type="entry name" value="P-loop containing nucleoside triphosphate hydrolases"/>
    <property type="match status" value="1"/>
</dbReference>
<dbReference type="Proteomes" id="UP000617355">
    <property type="component" value="Unassembled WGS sequence"/>
</dbReference>
<evidence type="ECO:0000313" key="1">
    <source>
        <dbReference type="EMBL" id="GGD40126.1"/>
    </source>
</evidence>
<gene>
    <name evidence="1" type="ORF">GCM10011358_25070</name>
</gene>
<dbReference type="RefSeq" id="WP_188528255.1">
    <property type="nucleotide sequence ID" value="NZ_BMGI01000004.1"/>
</dbReference>
<name>A0ABQ1QQU1_9RHOB</name>
<keyword evidence="2" id="KW-1185">Reference proteome</keyword>
<reference evidence="2" key="1">
    <citation type="journal article" date="2019" name="Int. J. Syst. Evol. Microbiol.">
        <title>The Global Catalogue of Microorganisms (GCM) 10K type strain sequencing project: providing services to taxonomists for standard genome sequencing and annotation.</title>
        <authorList>
            <consortium name="The Broad Institute Genomics Platform"/>
            <consortium name="The Broad Institute Genome Sequencing Center for Infectious Disease"/>
            <person name="Wu L."/>
            <person name="Ma J."/>
        </authorList>
    </citation>
    <scope>NUCLEOTIDE SEQUENCE [LARGE SCALE GENOMIC DNA]</scope>
    <source>
        <strain evidence="2">CGMCC 1.12922</strain>
    </source>
</reference>
<proteinExistence type="predicted"/>
<dbReference type="EMBL" id="BMGI01000004">
    <property type="protein sequence ID" value="GGD40126.1"/>
    <property type="molecule type" value="Genomic_DNA"/>
</dbReference>
<evidence type="ECO:0000313" key="2">
    <source>
        <dbReference type="Proteomes" id="UP000617355"/>
    </source>
</evidence>
<dbReference type="InterPro" id="IPR027417">
    <property type="entry name" value="P-loop_NTPase"/>
</dbReference>
<sequence length="371" mass="42054">MVEELVIHIGDCKTGTTSIQTTLALGQFVADGRDLVYPTRFNHIPFAKKVAKGPSEALGEARQLARAFHKSDAAIGVISAEHFEYAGPSHLAALFDGPFKPWRDRVRVISYIRPHAERFLSSFAERSKKGGFGENMERLAENLLNQELLFYAPRVAKWQAAFGEHYTVRPFIRDLLEDGDVVRDFFSFVFGETPVSFRNRTAQNESLSLEDLVLMRHTQSLIQEHHPNAKEAGKALGWNFSPILSGLPAEKSTKIRLHQSLARQLQDTYAEDAAALDALAFEGTPMTDRLSRAVEDAIAEPQSLRPEDHHSPEVLRLAEAHALMLGRIMAANPAHFRWATRPREFRAPLREIARQEPRRMLRILYRMIRKK</sequence>